<dbReference type="SMART" id="SM00345">
    <property type="entry name" value="HTH_GNTR"/>
    <property type="match status" value="1"/>
</dbReference>
<dbReference type="InterPro" id="IPR036388">
    <property type="entry name" value="WH-like_DNA-bd_sf"/>
</dbReference>
<sequence>MGTSQGERVYEQLAEEIIRGDLPAGTHLNEVRLAERLGVSRTPLREAVQRLTREGLARVTAGRGAFVSDIALADVVHLFQAREALETYLARLSARAQDREVFGRLRAEFESQRELLGSAPAVDEHLDAYYALIDRMDTAILHGTANPYLAEALGSLRGNLRRLRHIARGTPNRMLQTIEEHLAICRAIHDGNEELAAQATAVHVNNSLHNILGVVVENVGGTGGVLPADSGVRHS</sequence>
<organism evidence="5 6">
    <name type="scientific">Nocardia nova SH22a</name>
    <dbReference type="NCBI Taxonomy" id="1415166"/>
    <lineage>
        <taxon>Bacteria</taxon>
        <taxon>Bacillati</taxon>
        <taxon>Actinomycetota</taxon>
        <taxon>Actinomycetes</taxon>
        <taxon>Mycobacteriales</taxon>
        <taxon>Nocardiaceae</taxon>
        <taxon>Nocardia</taxon>
    </lineage>
</organism>
<dbReference type="eggNOG" id="COG1802">
    <property type="taxonomic scope" value="Bacteria"/>
</dbReference>
<dbReference type="SUPFAM" id="SSF46785">
    <property type="entry name" value="Winged helix' DNA-binding domain"/>
    <property type="match status" value="1"/>
</dbReference>
<dbReference type="GO" id="GO:0003700">
    <property type="term" value="F:DNA-binding transcription factor activity"/>
    <property type="evidence" value="ECO:0007669"/>
    <property type="project" value="InterPro"/>
</dbReference>
<accession>W5TGW0</accession>
<evidence type="ECO:0000313" key="5">
    <source>
        <dbReference type="EMBL" id="AHH18432.1"/>
    </source>
</evidence>
<protein>
    <submittedName>
        <fullName evidence="5">Putative transcriptional regulator, GntR family</fullName>
    </submittedName>
</protein>
<evidence type="ECO:0000313" key="6">
    <source>
        <dbReference type="Proteomes" id="UP000019150"/>
    </source>
</evidence>
<dbReference type="EMBL" id="CP006850">
    <property type="protein sequence ID" value="AHH18432.1"/>
    <property type="molecule type" value="Genomic_DNA"/>
</dbReference>
<dbReference type="PROSITE" id="PS50949">
    <property type="entry name" value="HTH_GNTR"/>
    <property type="match status" value="1"/>
</dbReference>
<feature type="domain" description="HTH gntR-type" evidence="4">
    <location>
        <begin position="3"/>
        <end position="70"/>
    </location>
</feature>
<dbReference type="PANTHER" id="PTHR43537:SF5">
    <property type="entry name" value="UXU OPERON TRANSCRIPTIONAL REGULATOR"/>
    <property type="match status" value="1"/>
</dbReference>
<dbReference type="Pfam" id="PF07729">
    <property type="entry name" value="FCD"/>
    <property type="match status" value="1"/>
</dbReference>
<dbReference type="PANTHER" id="PTHR43537">
    <property type="entry name" value="TRANSCRIPTIONAL REGULATOR, GNTR FAMILY"/>
    <property type="match status" value="1"/>
</dbReference>
<dbReference type="RefSeq" id="WP_025349870.1">
    <property type="nucleotide sequence ID" value="NZ_CP006850.1"/>
</dbReference>
<dbReference type="AlphaFoldDB" id="W5TGW0"/>
<evidence type="ECO:0000256" key="2">
    <source>
        <dbReference type="ARBA" id="ARBA00023125"/>
    </source>
</evidence>
<dbReference type="HOGENOM" id="CLU_017584_5_5_11"/>
<keyword evidence="3" id="KW-0804">Transcription</keyword>
<reference evidence="5 6" key="1">
    <citation type="journal article" date="2014" name="Appl. Environ. Microbiol.">
        <title>Insights into the Microbial Degradation of Rubber and Gutta-Percha by Analysis of the Complete Genome of Nocardia nova SH22a.</title>
        <authorList>
            <person name="Luo Q."/>
            <person name="Hiessl S."/>
            <person name="Poehlein A."/>
            <person name="Daniel R."/>
            <person name="Steinbuchel A."/>
        </authorList>
    </citation>
    <scope>NUCLEOTIDE SEQUENCE [LARGE SCALE GENOMIC DNA]</scope>
    <source>
        <strain evidence="5">SH22a</strain>
    </source>
</reference>
<dbReference type="PATRIC" id="fig|1415166.3.peg.3742"/>
<dbReference type="OrthoDB" id="5243844at2"/>
<dbReference type="PRINTS" id="PR00035">
    <property type="entry name" value="HTHGNTR"/>
</dbReference>
<evidence type="ECO:0000259" key="4">
    <source>
        <dbReference type="PROSITE" id="PS50949"/>
    </source>
</evidence>
<gene>
    <name evidence="5" type="ORF">NONO_c36450</name>
</gene>
<keyword evidence="2" id="KW-0238">DNA-binding</keyword>
<dbReference type="InterPro" id="IPR008920">
    <property type="entry name" value="TF_FadR/GntR_C"/>
</dbReference>
<dbReference type="Proteomes" id="UP000019150">
    <property type="component" value="Chromosome"/>
</dbReference>
<evidence type="ECO:0000256" key="1">
    <source>
        <dbReference type="ARBA" id="ARBA00023015"/>
    </source>
</evidence>
<name>W5TGW0_9NOCA</name>
<dbReference type="Pfam" id="PF00392">
    <property type="entry name" value="GntR"/>
    <property type="match status" value="1"/>
</dbReference>
<dbReference type="SMART" id="SM00895">
    <property type="entry name" value="FCD"/>
    <property type="match status" value="1"/>
</dbReference>
<dbReference type="InterPro" id="IPR011711">
    <property type="entry name" value="GntR_C"/>
</dbReference>
<evidence type="ECO:0000256" key="3">
    <source>
        <dbReference type="ARBA" id="ARBA00023163"/>
    </source>
</evidence>
<dbReference type="Gene3D" id="1.10.10.10">
    <property type="entry name" value="Winged helix-like DNA-binding domain superfamily/Winged helix DNA-binding domain"/>
    <property type="match status" value="1"/>
</dbReference>
<dbReference type="GO" id="GO:0003677">
    <property type="term" value="F:DNA binding"/>
    <property type="evidence" value="ECO:0007669"/>
    <property type="project" value="UniProtKB-KW"/>
</dbReference>
<proteinExistence type="predicted"/>
<dbReference type="SUPFAM" id="SSF48008">
    <property type="entry name" value="GntR ligand-binding domain-like"/>
    <property type="match status" value="1"/>
</dbReference>
<dbReference type="CDD" id="cd07377">
    <property type="entry name" value="WHTH_GntR"/>
    <property type="match status" value="1"/>
</dbReference>
<dbReference type="InterPro" id="IPR036390">
    <property type="entry name" value="WH_DNA-bd_sf"/>
</dbReference>
<keyword evidence="6" id="KW-1185">Reference proteome</keyword>
<dbReference type="InterPro" id="IPR000524">
    <property type="entry name" value="Tscrpt_reg_HTH_GntR"/>
</dbReference>
<dbReference type="STRING" id="1415166.NONO_c36450"/>
<dbReference type="KEGG" id="nno:NONO_c36450"/>
<dbReference type="Gene3D" id="1.20.120.530">
    <property type="entry name" value="GntR ligand-binding domain-like"/>
    <property type="match status" value="1"/>
</dbReference>
<keyword evidence="1" id="KW-0805">Transcription regulation</keyword>